<feature type="compositionally biased region" description="Polar residues" evidence="1">
    <location>
        <begin position="45"/>
        <end position="56"/>
    </location>
</feature>
<evidence type="ECO:0000259" key="2">
    <source>
        <dbReference type="Pfam" id="PF14365"/>
    </source>
</evidence>
<evidence type="ECO:0000313" key="4">
    <source>
        <dbReference type="Proteomes" id="UP001630127"/>
    </source>
</evidence>
<evidence type="ECO:0000313" key="3">
    <source>
        <dbReference type="EMBL" id="KAL3520184.1"/>
    </source>
</evidence>
<dbReference type="AlphaFoldDB" id="A0ABD2ZL44"/>
<gene>
    <name evidence="3" type="ORF">ACH5RR_018333</name>
</gene>
<feature type="domain" description="Neprosin activation peptide" evidence="2">
    <location>
        <begin position="10"/>
        <end position="63"/>
    </location>
</feature>
<comment type="caution">
    <text evidence="3">The sequence shown here is derived from an EMBL/GenBank/DDBJ whole genome shotgun (WGS) entry which is preliminary data.</text>
</comment>
<proteinExistence type="predicted"/>
<organism evidence="3 4">
    <name type="scientific">Cinchona calisaya</name>
    <dbReference type="NCBI Taxonomy" id="153742"/>
    <lineage>
        <taxon>Eukaryota</taxon>
        <taxon>Viridiplantae</taxon>
        <taxon>Streptophyta</taxon>
        <taxon>Embryophyta</taxon>
        <taxon>Tracheophyta</taxon>
        <taxon>Spermatophyta</taxon>
        <taxon>Magnoliopsida</taxon>
        <taxon>eudicotyledons</taxon>
        <taxon>Gunneridae</taxon>
        <taxon>Pentapetalae</taxon>
        <taxon>asterids</taxon>
        <taxon>lamiids</taxon>
        <taxon>Gentianales</taxon>
        <taxon>Rubiaceae</taxon>
        <taxon>Cinchonoideae</taxon>
        <taxon>Cinchoneae</taxon>
        <taxon>Cinchona</taxon>
    </lineage>
</organism>
<dbReference type="Proteomes" id="UP001630127">
    <property type="component" value="Unassembled WGS sequence"/>
</dbReference>
<accession>A0ABD2ZL44</accession>
<keyword evidence="4" id="KW-1185">Reference proteome</keyword>
<name>A0ABD2ZL44_9GENT</name>
<sequence length="109" mass="12349">MSRSLLVMLNGSCPEGTIPIRRTSNEDVLRASSIKKNGKKKQESIPDQLSSANRTFDIQGGHEGKYSVVEQKKKKKKVKESRNYLQLDGGDESSGGIHHWRQWDLRLLL</sequence>
<dbReference type="InterPro" id="IPR025521">
    <property type="entry name" value="Neprosin_propep"/>
</dbReference>
<evidence type="ECO:0000256" key="1">
    <source>
        <dbReference type="SAM" id="MobiDB-lite"/>
    </source>
</evidence>
<feature type="region of interest" description="Disordered" evidence="1">
    <location>
        <begin position="29"/>
        <end position="97"/>
    </location>
</feature>
<reference evidence="3 4" key="1">
    <citation type="submission" date="2024-11" db="EMBL/GenBank/DDBJ databases">
        <title>A near-complete genome assembly of Cinchona calisaya.</title>
        <authorList>
            <person name="Lian D.C."/>
            <person name="Zhao X.W."/>
            <person name="Wei L."/>
        </authorList>
    </citation>
    <scope>NUCLEOTIDE SEQUENCE [LARGE SCALE GENOMIC DNA]</scope>
    <source>
        <tissue evidence="3">Nenye</tissue>
    </source>
</reference>
<dbReference type="Pfam" id="PF14365">
    <property type="entry name" value="Neprosin_AP"/>
    <property type="match status" value="1"/>
</dbReference>
<dbReference type="EMBL" id="JBJUIK010000008">
    <property type="protein sequence ID" value="KAL3520184.1"/>
    <property type="molecule type" value="Genomic_DNA"/>
</dbReference>
<protein>
    <recommendedName>
        <fullName evidence="2">Neprosin activation peptide domain-containing protein</fullName>
    </recommendedName>
</protein>